<dbReference type="SUPFAM" id="SSF56801">
    <property type="entry name" value="Acetyl-CoA synthetase-like"/>
    <property type="match status" value="1"/>
</dbReference>
<keyword evidence="2" id="KW-0597">Phosphoprotein</keyword>
<dbReference type="InterPro" id="IPR036736">
    <property type="entry name" value="ACP-like_sf"/>
</dbReference>
<dbReference type="Pfam" id="PF00550">
    <property type="entry name" value="PP-binding"/>
    <property type="match status" value="1"/>
</dbReference>
<dbReference type="GO" id="GO:0031177">
    <property type="term" value="F:phosphopantetheine binding"/>
    <property type="evidence" value="ECO:0007669"/>
    <property type="project" value="InterPro"/>
</dbReference>
<feature type="domain" description="Carrier" evidence="3">
    <location>
        <begin position="273"/>
        <end position="358"/>
    </location>
</feature>
<dbReference type="SUPFAM" id="SSF51735">
    <property type="entry name" value="NAD(P)-binding Rossmann-fold domains"/>
    <property type="match status" value="1"/>
</dbReference>
<keyword evidence="1" id="KW-0596">Phosphopantetheine</keyword>
<evidence type="ECO:0000256" key="1">
    <source>
        <dbReference type="ARBA" id="ARBA00022450"/>
    </source>
</evidence>
<dbReference type="SMART" id="SM00823">
    <property type="entry name" value="PKS_PP"/>
    <property type="match status" value="1"/>
</dbReference>
<proteinExistence type="predicted"/>
<name>A0A5N5D6N8_9PEZI</name>
<dbReference type="SUPFAM" id="SSF47336">
    <property type="entry name" value="ACP-like"/>
    <property type="match status" value="1"/>
</dbReference>
<dbReference type="InterPro" id="IPR013120">
    <property type="entry name" value="FAR_NAD-bd"/>
</dbReference>
<dbReference type="InterPro" id="IPR009081">
    <property type="entry name" value="PP-bd_ACP"/>
</dbReference>
<evidence type="ECO:0000313" key="4">
    <source>
        <dbReference type="EMBL" id="KAB2573235.1"/>
    </source>
</evidence>
<gene>
    <name evidence="4" type="primary">azaA</name>
    <name evidence="4" type="ORF">DBV05_g8055</name>
</gene>
<dbReference type="AlphaFoldDB" id="A0A5N5D6N8"/>
<evidence type="ECO:0000256" key="2">
    <source>
        <dbReference type="ARBA" id="ARBA00022553"/>
    </source>
</evidence>
<dbReference type="InterPro" id="IPR036291">
    <property type="entry name" value="NAD(P)-bd_dom_sf"/>
</dbReference>
<keyword evidence="5" id="KW-1185">Reference proteome</keyword>
<dbReference type="PANTHER" id="PTHR43439:SF2">
    <property type="entry name" value="ENZYME, PUTATIVE (JCVI)-RELATED"/>
    <property type="match status" value="1"/>
</dbReference>
<dbReference type="Gene3D" id="3.30.300.30">
    <property type="match status" value="1"/>
</dbReference>
<accession>A0A5N5D6N8</accession>
<reference evidence="4 5" key="1">
    <citation type="journal article" date="2019" name="Sci. Rep.">
        <title>A multi-omics analysis of the grapevine pathogen Lasiodiplodia theobromae reveals that temperature affects the expression of virulence- and pathogenicity-related genes.</title>
        <authorList>
            <person name="Felix C."/>
            <person name="Meneses R."/>
            <person name="Goncalves M.F.M."/>
            <person name="Tilleman L."/>
            <person name="Duarte A.S."/>
            <person name="Jorrin-Novo J.V."/>
            <person name="Van de Peer Y."/>
            <person name="Deforce D."/>
            <person name="Van Nieuwerburgh F."/>
            <person name="Esteves A.C."/>
            <person name="Alves A."/>
        </authorList>
    </citation>
    <scope>NUCLEOTIDE SEQUENCE [LARGE SCALE GENOMIC DNA]</scope>
    <source>
        <strain evidence="4 5">LA-SOL3</strain>
    </source>
</reference>
<dbReference type="Gene3D" id="3.40.50.720">
    <property type="entry name" value="NAD(P)-binding Rossmann-like Domain"/>
    <property type="match status" value="1"/>
</dbReference>
<dbReference type="Gene3D" id="3.40.50.12780">
    <property type="entry name" value="N-terminal domain of ligase-like"/>
    <property type="match status" value="1"/>
</dbReference>
<sequence length="781" mass="86918">MTVPSILEDIINLAPAERASGFALLKPLHFVAVGGGPLKPEVGEALVAGGVNVLNHYGATEIGAIAPIFRPGADYDWRYLRLRNDLGLELQQASSEGVPEHEMRYRLVGHPIGWNRPFYIQDEILKRPGSKHVEVKILGRQDDLIVLKTGEKVSPQGIEELLMKDSSIKTAVCVGQGRFELAVLIEPSNTAPADEDQLVDHVWQLVCLANRSVDQHAQISSKHAVIIKPSIKAIPRSDKGSVMRREVHDLFEQEINAAYEAFDLESFASSATLNTENLEDGIISLIGTVLGQDVWFRSEDDLFELGMNSLQATRLARFLNSSLSNLLPRDREDVRITAAFIYQHPSVSSLAKAIRAALSSRSEDDADMQDRTIQMQTLADELVEEIRSDQPRNRIAFDFVDNSSVHYKVVLLTGSTGNLGCHMLGRLVRMRQITRIICLNRVKPGGSVSDLRERQEQVNAASGVVLNSDAWDKIEFVAANTQAPDLGLTQEQRTQLARTVTHVVHLAWPMDFNRKLHSFKPQLQALKALVSLCRDAHLARGGKFNPRLVFASSIAVVRHYPDLTGSSVVPEERLPDPRIAAAIGYAEAKWVCEEFLFRVGQMYADEVTPMVVRIGQLSGPEREGIWKTEEHVPALVKASQMISAFPNLKGNFSWLPVDRAAAALSDILLQDQQMPSRFYHLENPIRQPLADVGTFVIDELKLQQKRPIPFENWLERVAATGYASSLINFFQNEFRSLADGSTALETSASRKASLYLCGESGIGKDLVVEYIRRWKKMGFLT</sequence>
<comment type="caution">
    <text evidence="4">The sequence shown here is derived from an EMBL/GenBank/DDBJ whole genome shotgun (WGS) entry which is preliminary data.</text>
</comment>
<dbReference type="Proteomes" id="UP000325902">
    <property type="component" value="Unassembled WGS sequence"/>
</dbReference>
<dbReference type="InterPro" id="IPR045851">
    <property type="entry name" value="AMP-bd_C_sf"/>
</dbReference>
<dbReference type="OrthoDB" id="429813at2759"/>
<dbReference type="Pfam" id="PF07993">
    <property type="entry name" value="NAD_binding_4"/>
    <property type="match status" value="1"/>
</dbReference>
<dbReference type="InterPro" id="IPR006162">
    <property type="entry name" value="Ppantetheine_attach_site"/>
</dbReference>
<dbReference type="InterPro" id="IPR020806">
    <property type="entry name" value="PKS_PP-bd"/>
</dbReference>
<dbReference type="Pfam" id="PF23562">
    <property type="entry name" value="AMP-binding_C_3"/>
    <property type="match status" value="1"/>
</dbReference>
<evidence type="ECO:0000259" key="3">
    <source>
        <dbReference type="PROSITE" id="PS50075"/>
    </source>
</evidence>
<evidence type="ECO:0000313" key="5">
    <source>
        <dbReference type="Proteomes" id="UP000325902"/>
    </source>
</evidence>
<dbReference type="PROSITE" id="PS00012">
    <property type="entry name" value="PHOSPHOPANTETHEINE"/>
    <property type="match status" value="1"/>
</dbReference>
<organism evidence="4 5">
    <name type="scientific">Lasiodiplodia theobromae</name>
    <dbReference type="NCBI Taxonomy" id="45133"/>
    <lineage>
        <taxon>Eukaryota</taxon>
        <taxon>Fungi</taxon>
        <taxon>Dikarya</taxon>
        <taxon>Ascomycota</taxon>
        <taxon>Pezizomycotina</taxon>
        <taxon>Dothideomycetes</taxon>
        <taxon>Dothideomycetes incertae sedis</taxon>
        <taxon>Botryosphaeriales</taxon>
        <taxon>Botryosphaeriaceae</taxon>
        <taxon>Lasiodiplodia</taxon>
    </lineage>
</organism>
<dbReference type="Gene3D" id="1.10.1200.10">
    <property type="entry name" value="ACP-like"/>
    <property type="match status" value="1"/>
</dbReference>
<protein>
    <submittedName>
        <fullName evidence="4">Non-reducing polyketide synthase azaA</fullName>
    </submittedName>
</protein>
<dbReference type="EMBL" id="VCHE01000062">
    <property type="protein sequence ID" value="KAB2573235.1"/>
    <property type="molecule type" value="Genomic_DNA"/>
</dbReference>
<dbReference type="PANTHER" id="PTHR43439">
    <property type="entry name" value="PHENYLACETATE-COENZYME A LIGASE"/>
    <property type="match status" value="1"/>
</dbReference>
<dbReference type="InterPro" id="IPR051414">
    <property type="entry name" value="Adenylate-forming_Reductase"/>
</dbReference>
<dbReference type="InterPro" id="IPR042099">
    <property type="entry name" value="ANL_N_sf"/>
</dbReference>
<dbReference type="PROSITE" id="PS50075">
    <property type="entry name" value="CARRIER"/>
    <property type="match status" value="1"/>
</dbReference>